<evidence type="ECO:0000259" key="1">
    <source>
        <dbReference type="Pfam" id="PF20729"/>
    </source>
</evidence>
<dbReference type="EMBL" id="CP092488">
    <property type="protein sequence ID" value="UMB67623.1"/>
    <property type="molecule type" value="Genomic_DNA"/>
</dbReference>
<reference evidence="2" key="1">
    <citation type="submission" date="2022-08" db="EMBL/GenBank/DDBJ databases">
        <title>Whole genome sequencing of non-tuberculosis mycobacteria type-strains.</title>
        <authorList>
            <person name="Igarashi Y."/>
            <person name="Osugi A."/>
            <person name="Mitarai S."/>
        </authorList>
    </citation>
    <scope>NUCLEOTIDE SEQUENCE</scope>
    <source>
        <strain evidence="2">DSM 45127</strain>
    </source>
</reference>
<protein>
    <recommendedName>
        <fullName evidence="1">PE cleavage protein A C-terminal domain-containing protein</fullName>
    </recommendedName>
</protein>
<dbReference type="RefSeq" id="WP_240258085.1">
    <property type="nucleotide sequence ID" value="NZ_CP092488.2"/>
</dbReference>
<feature type="domain" description="PE cleavage protein A C-terminal" evidence="1">
    <location>
        <begin position="124"/>
        <end position="398"/>
    </location>
</feature>
<dbReference type="Gene3D" id="2.40.70.10">
    <property type="entry name" value="Acid Proteases"/>
    <property type="match status" value="1"/>
</dbReference>
<keyword evidence="3" id="KW-1185">Reference proteome</keyword>
<accession>A0ABY3VLS6</accession>
<evidence type="ECO:0000313" key="3">
    <source>
        <dbReference type="Proteomes" id="UP001055336"/>
    </source>
</evidence>
<dbReference type="Proteomes" id="UP001055336">
    <property type="component" value="Chromosome"/>
</dbReference>
<dbReference type="InterPro" id="IPR006311">
    <property type="entry name" value="TAT_signal"/>
</dbReference>
<dbReference type="InterPro" id="IPR048054">
    <property type="entry name" value="PecA_C"/>
</dbReference>
<name>A0ABY3VLS6_9MYCO</name>
<proteinExistence type="predicted"/>
<organism evidence="2 3">
    <name type="scientific">Mycobacterium paraterrae</name>
    <dbReference type="NCBI Taxonomy" id="577492"/>
    <lineage>
        <taxon>Bacteria</taxon>
        <taxon>Bacillati</taxon>
        <taxon>Actinomycetota</taxon>
        <taxon>Actinomycetes</taxon>
        <taxon>Mycobacteriales</taxon>
        <taxon>Mycobacteriaceae</taxon>
        <taxon>Mycobacterium</taxon>
    </lineage>
</organism>
<evidence type="ECO:0000313" key="2">
    <source>
        <dbReference type="EMBL" id="UMB67623.1"/>
    </source>
</evidence>
<sequence length="410" mass="41272">MSVRDRKAQAPKLGRRLLVGVGAGAGVFLAAAAMATGSAVTAAPAHADFEDLLDPIIQPLLTSFTDAVSAVDPAAALDITSWTDSLLASLGNFDLALPSTDSALAAAASSAEPAAVATSATYDLPITLMEGTEPTVQASVDGGTSLPVLVDTGSSGLVVPLTDITGSSNLLTEWDTLLSLGAPSSFGESGYSGGVDYIYLTYNDLPVSYADGLTTNGPVEVEVYSWNPSDFGSLFTNDAFQNFLAGNDSQGGILGIGDNVNGGAGVSPFDSYGSALVDLKNDQLIIGGSNPYQSLDSVANNGSTLTGLTETVTNSSGGSVGSATGISDDLDTGGVQGTIPSTISGVTAGDTITVKDGATVLYSYTVPSGGVPLSTSGTSIDSGYYALVDHPLYIDYANDTTYIDSLTSAT</sequence>
<gene>
    <name evidence="2" type="ORF">MKK62_13975</name>
</gene>
<dbReference type="InterPro" id="IPR021109">
    <property type="entry name" value="Peptidase_aspartic_dom_sf"/>
</dbReference>
<dbReference type="Pfam" id="PF20729">
    <property type="entry name" value="PE-PGRS_C"/>
    <property type="match status" value="1"/>
</dbReference>
<dbReference type="PROSITE" id="PS51318">
    <property type="entry name" value="TAT"/>
    <property type="match status" value="1"/>
</dbReference>